<dbReference type="InterPro" id="IPR029044">
    <property type="entry name" value="Nucleotide-diphossugar_trans"/>
</dbReference>
<reference evidence="1 2" key="1">
    <citation type="journal article" date="2024" name="Nat. Commun.">
        <title>Phylogenomics reveals the evolutionary origins of lichenization in chlorophyte algae.</title>
        <authorList>
            <person name="Puginier C."/>
            <person name="Libourel C."/>
            <person name="Otte J."/>
            <person name="Skaloud P."/>
            <person name="Haon M."/>
            <person name="Grisel S."/>
            <person name="Petersen M."/>
            <person name="Berrin J.G."/>
            <person name="Delaux P.M."/>
            <person name="Dal Grande F."/>
            <person name="Keller J."/>
        </authorList>
    </citation>
    <scope>NUCLEOTIDE SEQUENCE [LARGE SCALE GENOMIC DNA]</scope>
    <source>
        <strain evidence="1 2">SAG 2145</strain>
    </source>
</reference>
<dbReference type="PANTHER" id="PTHR36529">
    <property type="entry name" value="SLL1095 PROTEIN"/>
    <property type="match status" value="1"/>
</dbReference>
<dbReference type="NCBIfam" id="TIGR04282">
    <property type="entry name" value="glyco_like_cofC"/>
    <property type="match status" value="1"/>
</dbReference>
<dbReference type="Pfam" id="PF09837">
    <property type="entry name" value="DUF2064"/>
    <property type="match status" value="1"/>
</dbReference>
<dbReference type="EMBL" id="JALJOS010000034">
    <property type="protein sequence ID" value="KAK9822039.1"/>
    <property type="molecule type" value="Genomic_DNA"/>
</dbReference>
<protein>
    <recommendedName>
        <fullName evidence="3">Glycosyltransferase</fullName>
    </recommendedName>
</protein>
<name>A0AAW1QKN7_9CHLO</name>
<dbReference type="Gene3D" id="3.90.550.10">
    <property type="entry name" value="Spore Coat Polysaccharide Biosynthesis Protein SpsA, Chain A"/>
    <property type="match status" value="1"/>
</dbReference>
<sequence length="250" mass="27311">MRASGTLNAVDPSQPDLGLIVFARYPKVGAVKTRLAAGVGAIEATELYKSFVSSTLRECLRCSKAKAYLALAAPTEDRLLHEWLSENAPPTSFRIIQQSASPDLGIRMLQAMQHAMQAGAAKVVLVGSDIPDLDAGILMNAFRALDRHEIVFGPARDGGFYLVGARQLHQHLFRGLTWSTPEVLRDAVRQAEQCGLHVAAKDTLPCLRDIDTSEDLQHWLHEAGNKSGQQQMRELAQAALSRRVIPKPAD</sequence>
<gene>
    <name evidence="1" type="ORF">WJX74_002402</name>
</gene>
<evidence type="ECO:0000313" key="2">
    <source>
        <dbReference type="Proteomes" id="UP001438707"/>
    </source>
</evidence>
<organism evidence="1 2">
    <name type="scientific">Apatococcus lobatus</name>
    <dbReference type="NCBI Taxonomy" id="904363"/>
    <lineage>
        <taxon>Eukaryota</taxon>
        <taxon>Viridiplantae</taxon>
        <taxon>Chlorophyta</taxon>
        <taxon>core chlorophytes</taxon>
        <taxon>Trebouxiophyceae</taxon>
        <taxon>Chlorellales</taxon>
        <taxon>Chlorellaceae</taxon>
        <taxon>Apatococcus</taxon>
    </lineage>
</organism>
<dbReference type="SUPFAM" id="SSF53448">
    <property type="entry name" value="Nucleotide-diphospho-sugar transferases"/>
    <property type="match status" value="1"/>
</dbReference>
<accession>A0AAW1QKN7</accession>
<dbReference type="Proteomes" id="UP001438707">
    <property type="component" value="Unassembled WGS sequence"/>
</dbReference>
<keyword evidence="2" id="KW-1185">Reference proteome</keyword>
<proteinExistence type="predicted"/>
<comment type="caution">
    <text evidence="1">The sequence shown here is derived from an EMBL/GenBank/DDBJ whole genome shotgun (WGS) entry which is preliminary data.</text>
</comment>
<dbReference type="AlphaFoldDB" id="A0AAW1QKN7"/>
<dbReference type="PANTHER" id="PTHR36529:SF1">
    <property type="entry name" value="GLYCOSYLTRANSFERASE"/>
    <property type="match status" value="1"/>
</dbReference>
<evidence type="ECO:0000313" key="1">
    <source>
        <dbReference type="EMBL" id="KAK9822039.1"/>
    </source>
</evidence>
<evidence type="ECO:0008006" key="3">
    <source>
        <dbReference type="Google" id="ProtNLM"/>
    </source>
</evidence>
<dbReference type="InterPro" id="IPR018641">
    <property type="entry name" value="Trfase_1_rSAM/seldom-assoc"/>
</dbReference>